<dbReference type="Proteomes" id="UP000015453">
    <property type="component" value="Unassembled WGS sequence"/>
</dbReference>
<accession>S8C2G5</accession>
<comment type="caution">
    <text evidence="1">The sequence shown here is derived from an EMBL/GenBank/DDBJ whole genome shotgun (WGS) entry which is preliminary data.</text>
</comment>
<dbReference type="AlphaFoldDB" id="S8C2G5"/>
<dbReference type="PANTHER" id="PTHR33321:SF12">
    <property type="entry name" value="PLANT BASIC SECRETORY PROTEIN (BSP) FAMILY PROTEIN"/>
    <property type="match status" value="1"/>
</dbReference>
<evidence type="ECO:0000313" key="2">
    <source>
        <dbReference type="Proteomes" id="UP000015453"/>
    </source>
</evidence>
<keyword evidence="2" id="KW-1185">Reference proteome</keyword>
<evidence type="ECO:0000313" key="1">
    <source>
        <dbReference type="EMBL" id="EPS60839.1"/>
    </source>
</evidence>
<name>S8C2G5_9LAMI</name>
<feature type="non-terminal residue" evidence="1">
    <location>
        <position position="1"/>
    </location>
</feature>
<sequence>LAVDYAVTNNAASTPGGARYATVIGDAYALQTLGAATDFVWRVFQQNSDADRKQVSRVGLFIDDMGGVAYAVNGEIHFSARYV</sequence>
<gene>
    <name evidence="1" type="ORF">M569_13962</name>
</gene>
<organism evidence="1 2">
    <name type="scientific">Genlisea aurea</name>
    <dbReference type="NCBI Taxonomy" id="192259"/>
    <lineage>
        <taxon>Eukaryota</taxon>
        <taxon>Viridiplantae</taxon>
        <taxon>Streptophyta</taxon>
        <taxon>Embryophyta</taxon>
        <taxon>Tracheophyta</taxon>
        <taxon>Spermatophyta</taxon>
        <taxon>Magnoliopsida</taxon>
        <taxon>eudicotyledons</taxon>
        <taxon>Gunneridae</taxon>
        <taxon>Pentapetalae</taxon>
        <taxon>asterids</taxon>
        <taxon>lamiids</taxon>
        <taxon>Lamiales</taxon>
        <taxon>Lentibulariaceae</taxon>
        <taxon>Genlisea</taxon>
    </lineage>
</organism>
<protein>
    <submittedName>
        <fullName evidence="1">Uncharacterized protein</fullName>
    </submittedName>
</protein>
<proteinExistence type="predicted"/>
<dbReference type="Pfam" id="PF04450">
    <property type="entry name" value="BSP"/>
    <property type="match status" value="1"/>
</dbReference>
<dbReference type="PANTHER" id="PTHR33321">
    <property type="match status" value="1"/>
</dbReference>
<dbReference type="EMBL" id="AUSU01007266">
    <property type="protein sequence ID" value="EPS60839.1"/>
    <property type="molecule type" value="Genomic_DNA"/>
</dbReference>
<dbReference type="OrthoDB" id="1929793at2759"/>
<feature type="non-terminal residue" evidence="1">
    <location>
        <position position="83"/>
    </location>
</feature>
<reference evidence="1 2" key="1">
    <citation type="journal article" date="2013" name="BMC Genomics">
        <title>The miniature genome of a carnivorous plant Genlisea aurea contains a low number of genes and short non-coding sequences.</title>
        <authorList>
            <person name="Leushkin E.V."/>
            <person name="Sutormin R.A."/>
            <person name="Nabieva E.R."/>
            <person name="Penin A.A."/>
            <person name="Kondrashov A.S."/>
            <person name="Logacheva M.D."/>
        </authorList>
    </citation>
    <scope>NUCLEOTIDE SEQUENCE [LARGE SCALE GENOMIC DNA]</scope>
</reference>
<dbReference type="InterPro" id="IPR007541">
    <property type="entry name" value="Uncharacterised_BSP"/>
</dbReference>